<feature type="transmembrane region" description="Helical" evidence="6">
    <location>
        <begin position="398"/>
        <end position="419"/>
    </location>
</feature>
<feature type="transmembrane region" description="Helical" evidence="6">
    <location>
        <begin position="84"/>
        <end position="101"/>
    </location>
</feature>
<organism evidence="8 9">
    <name type="scientific">Cristinia sonorae</name>
    <dbReference type="NCBI Taxonomy" id="1940300"/>
    <lineage>
        <taxon>Eukaryota</taxon>
        <taxon>Fungi</taxon>
        <taxon>Dikarya</taxon>
        <taxon>Basidiomycota</taxon>
        <taxon>Agaricomycotina</taxon>
        <taxon>Agaricomycetes</taxon>
        <taxon>Agaricomycetidae</taxon>
        <taxon>Agaricales</taxon>
        <taxon>Pleurotineae</taxon>
        <taxon>Stephanosporaceae</taxon>
        <taxon>Cristinia</taxon>
    </lineage>
</organism>
<dbReference type="InterPro" id="IPR011701">
    <property type="entry name" value="MFS"/>
</dbReference>
<accession>A0A8K0XPE1</accession>
<feature type="region of interest" description="Disordered" evidence="5">
    <location>
        <begin position="1"/>
        <end position="31"/>
    </location>
</feature>
<dbReference type="PROSITE" id="PS50850">
    <property type="entry name" value="MFS"/>
    <property type="match status" value="1"/>
</dbReference>
<feature type="transmembrane region" description="Helical" evidence="6">
    <location>
        <begin position="356"/>
        <end position="377"/>
    </location>
</feature>
<protein>
    <submittedName>
        <fullName evidence="8">MFS general substrate transporter</fullName>
    </submittedName>
</protein>
<dbReference type="GO" id="GO:0005886">
    <property type="term" value="C:plasma membrane"/>
    <property type="evidence" value="ECO:0007669"/>
    <property type="project" value="TreeGrafter"/>
</dbReference>
<dbReference type="SUPFAM" id="SSF103473">
    <property type="entry name" value="MFS general substrate transporter"/>
    <property type="match status" value="1"/>
</dbReference>
<keyword evidence="3 6" id="KW-1133">Transmembrane helix</keyword>
<evidence type="ECO:0000256" key="5">
    <source>
        <dbReference type="SAM" id="MobiDB-lite"/>
    </source>
</evidence>
<dbReference type="Gene3D" id="1.20.1250.20">
    <property type="entry name" value="MFS general substrate transporter like domains"/>
    <property type="match status" value="1"/>
</dbReference>
<name>A0A8K0XPE1_9AGAR</name>
<dbReference type="OrthoDB" id="9986881at2759"/>
<dbReference type="InterPro" id="IPR020846">
    <property type="entry name" value="MFS_dom"/>
</dbReference>
<feature type="transmembrane region" description="Helical" evidence="6">
    <location>
        <begin position="241"/>
        <end position="260"/>
    </location>
</feature>
<keyword evidence="4 6" id="KW-0472">Membrane</keyword>
<dbReference type="PANTHER" id="PTHR23502">
    <property type="entry name" value="MAJOR FACILITATOR SUPERFAMILY"/>
    <property type="match status" value="1"/>
</dbReference>
<gene>
    <name evidence="8" type="ORF">BXZ70DRAFT_198946</name>
</gene>
<proteinExistence type="predicted"/>
<feature type="transmembrane region" description="Helical" evidence="6">
    <location>
        <begin position="317"/>
        <end position="336"/>
    </location>
</feature>
<feature type="transmembrane region" description="Helical" evidence="6">
    <location>
        <begin position="177"/>
        <end position="199"/>
    </location>
</feature>
<dbReference type="CDD" id="cd17323">
    <property type="entry name" value="MFS_Tpo1_MDR_like"/>
    <property type="match status" value="1"/>
</dbReference>
<evidence type="ECO:0000256" key="2">
    <source>
        <dbReference type="ARBA" id="ARBA00022692"/>
    </source>
</evidence>
<feature type="transmembrane region" description="Helical" evidence="6">
    <location>
        <begin position="425"/>
        <end position="449"/>
    </location>
</feature>
<keyword evidence="9" id="KW-1185">Reference proteome</keyword>
<dbReference type="PANTHER" id="PTHR23502:SF173">
    <property type="entry name" value="MFS-MULTIDRUG-RESISTANCE TRANSPORTER-RELATED"/>
    <property type="match status" value="1"/>
</dbReference>
<comment type="caution">
    <text evidence="8">The sequence shown here is derived from an EMBL/GenBank/DDBJ whole genome shotgun (WGS) entry which is preliminary data.</text>
</comment>
<dbReference type="Proteomes" id="UP000813824">
    <property type="component" value="Unassembled WGS sequence"/>
</dbReference>
<dbReference type="Pfam" id="PF07690">
    <property type="entry name" value="MFS_1"/>
    <property type="match status" value="1"/>
</dbReference>
<comment type="subcellular location">
    <subcellularLocation>
        <location evidence="1">Membrane</location>
        <topology evidence="1">Multi-pass membrane protein</topology>
    </subcellularLocation>
</comment>
<feature type="domain" description="Major facilitator superfamily (MFS) profile" evidence="7">
    <location>
        <begin position="85"/>
        <end position="517"/>
    </location>
</feature>
<dbReference type="EMBL" id="JAEVFJ010000017">
    <property type="protein sequence ID" value="KAH8100002.1"/>
    <property type="molecule type" value="Genomic_DNA"/>
</dbReference>
<dbReference type="FunFam" id="1.20.1250.20:FF:000011">
    <property type="entry name" value="MFS multidrug transporter, putative"/>
    <property type="match status" value="1"/>
</dbReference>
<feature type="compositionally biased region" description="Low complexity" evidence="5">
    <location>
        <begin position="1"/>
        <end position="16"/>
    </location>
</feature>
<sequence>MAHLASSASSTIAPSTLRKPNSQAFTEADSDVEKQQGEGWLQVLPGDDHCSVDEKGSKREADYEVQFAEGDKENPHNWPVWKKWAVTVLSGALVLNATLASSLPAGNLSLMRQDLHFSAEVGNLTLSLFVLGFAFGPILWGPLSEQYGRRMVYIISFSLYMGSQIGCALAPNTAAILAFRLLGGMFAAAPLTNSGGMISDMFDAASRAKPVAAFTVTPFAGPTLAPLISGYMAESGVSWRWVYWLETIVAGVFLFIALFIQPESFKPVVLANKAARMRKETGDTAWWAPHEKQRVPFIERMKAILTKPFKMLVTEPMLMAMTIYMSFMYGVMYLFFESYPIVFAVGHHMSAGHLGLTFLPICVGGIIGGLSFILIFGSGSLYRREAAKHAPHPVPPEFRLIQCIYAAPMFPIAIFWFGWTSFPSVSFWAPVMAGFPVGFSVVWIFLGMFAYIIDTYLAAAASALAVAVIVRSLFGAAFPLFATQMYEGLGPHWASTILGCIAAILTPIPYVLIKFGPKLRQMSKASQAKEDASKAPYQPGTKSDSA</sequence>
<keyword evidence="2 6" id="KW-0812">Transmembrane</keyword>
<evidence type="ECO:0000256" key="4">
    <source>
        <dbReference type="ARBA" id="ARBA00023136"/>
    </source>
</evidence>
<feature type="region of interest" description="Disordered" evidence="5">
    <location>
        <begin position="524"/>
        <end position="546"/>
    </location>
</feature>
<evidence type="ECO:0000313" key="9">
    <source>
        <dbReference type="Proteomes" id="UP000813824"/>
    </source>
</evidence>
<evidence type="ECO:0000256" key="1">
    <source>
        <dbReference type="ARBA" id="ARBA00004141"/>
    </source>
</evidence>
<evidence type="ECO:0000259" key="7">
    <source>
        <dbReference type="PROSITE" id="PS50850"/>
    </source>
</evidence>
<dbReference type="GO" id="GO:0022857">
    <property type="term" value="F:transmembrane transporter activity"/>
    <property type="evidence" value="ECO:0007669"/>
    <property type="project" value="InterPro"/>
</dbReference>
<feature type="transmembrane region" description="Helical" evidence="6">
    <location>
        <begin position="121"/>
        <end position="140"/>
    </location>
</feature>
<dbReference type="AlphaFoldDB" id="A0A8K0XPE1"/>
<feature type="transmembrane region" description="Helical" evidence="6">
    <location>
        <begin position="211"/>
        <end position="229"/>
    </location>
</feature>
<reference evidence="8" key="1">
    <citation type="journal article" date="2021" name="New Phytol.">
        <title>Evolutionary innovations through gain and loss of genes in the ectomycorrhizal Boletales.</title>
        <authorList>
            <person name="Wu G."/>
            <person name="Miyauchi S."/>
            <person name="Morin E."/>
            <person name="Kuo A."/>
            <person name="Drula E."/>
            <person name="Varga T."/>
            <person name="Kohler A."/>
            <person name="Feng B."/>
            <person name="Cao Y."/>
            <person name="Lipzen A."/>
            <person name="Daum C."/>
            <person name="Hundley H."/>
            <person name="Pangilinan J."/>
            <person name="Johnson J."/>
            <person name="Barry K."/>
            <person name="LaButti K."/>
            <person name="Ng V."/>
            <person name="Ahrendt S."/>
            <person name="Min B."/>
            <person name="Choi I.G."/>
            <person name="Park H."/>
            <person name="Plett J.M."/>
            <person name="Magnuson J."/>
            <person name="Spatafora J.W."/>
            <person name="Nagy L.G."/>
            <person name="Henrissat B."/>
            <person name="Grigoriev I.V."/>
            <person name="Yang Z.L."/>
            <person name="Xu J."/>
            <person name="Martin F.M."/>
        </authorList>
    </citation>
    <scope>NUCLEOTIDE SEQUENCE</scope>
    <source>
        <strain evidence="8">KKN 215</strain>
    </source>
</reference>
<feature type="transmembrane region" description="Helical" evidence="6">
    <location>
        <begin position="493"/>
        <end position="513"/>
    </location>
</feature>
<feature type="transmembrane region" description="Helical" evidence="6">
    <location>
        <begin position="456"/>
        <end position="481"/>
    </location>
</feature>
<dbReference type="InterPro" id="IPR036259">
    <property type="entry name" value="MFS_trans_sf"/>
</dbReference>
<evidence type="ECO:0000313" key="8">
    <source>
        <dbReference type="EMBL" id="KAH8100002.1"/>
    </source>
</evidence>
<evidence type="ECO:0000256" key="6">
    <source>
        <dbReference type="SAM" id="Phobius"/>
    </source>
</evidence>
<feature type="transmembrane region" description="Helical" evidence="6">
    <location>
        <begin position="152"/>
        <end position="171"/>
    </location>
</feature>
<evidence type="ECO:0000256" key="3">
    <source>
        <dbReference type="ARBA" id="ARBA00022989"/>
    </source>
</evidence>